<accession>A0A6I4U9H6</accession>
<proteinExistence type="predicted"/>
<protein>
    <submittedName>
        <fullName evidence="2">Uncharacterized protein</fullName>
    </submittedName>
</protein>
<sequence>MIAATALAGCSSEPAPASDRAEPASAPAGTARLLSLGSHLVEEGGTSAELAFNCAVALRVTEVAVAPLTTAANADQMELIKRASEIYTRRAVGTEAGRTEREVTTDIARQTRAKMDEKSEQAQLAIVCLRGLKQR</sequence>
<feature type="region of interest" description="Disordered" evidence="1">
    <location>
        <begin position="1"/>
        <end position="28"/>
    </location>
</feature>
<reference evidence="2 3" key="1">
    <citation type="submission" date="2019-12" db="EMBL/GenBank/DDBJ databases">
        <title>Genomic-based taxomic classification of the family Erythrobacteraceae.</title>
        <authorList>
            <person name="Xu L."/>
        </authorList>
    </citation>
    <scope>NUCLEOTIDE SEQUENCE [LARGE SCALE GENOMIC DNA]</scope>
    <source>
        <strain evidence="2 3">LMG 29519</strain>
    </source>
</reference>
<name>A0A6I4U9H6_9SPHN</name>
<dbReference type="AlphaFoldDB" id="A0A6I4U9H6"/>
<organism evidence="2 3">
    <name type="scientific">Alteriqipengyuania halimionae</name>
    <dbReference type="NCBI Taxonomy" id="1926630"/>
    <lineage>
        <taxon>Bacteria</taxon>
        <taxon>Pseudomonadati</taxon>
        <taxon>Pseudomonadota</taxon>
        <taxon>Alphaproteobacteria</taxon>
        <taxon>Sphingomonadales</taxon>
        <taxon>Erythrobacteraceae</taxon>
        <taxon>Alteriqipengyuania</taxon>
    </lineage>
</organism>
<dbReference type="RefSeq" id="WP_160617454.1">
    <property type="nucleotide sequence ID" value="NZ_WTYR01000001.1"/>
</dbReference>
<gene>
    <name evidence="2" type="ORF">GRI68_11975</name>
</gene>
<keyword evidence="3" id="KW-1185">Reference proteome</keyword>
<evidence type="ECO:0000313" key="3">
    <source>
        <dbReference type="Proteomes" id="UP000429229"/>
    </source>
</evidence>
<comment type="caution">
    <text evidence="2">The sequence shown here is derived from an EMBL/GenBank/DDBJ whole genome shotgun (WGS) entry which is preliminary data.</text>
</comment>
<dbReference type="EMBL" id="WTYR01000001">
    <property type="protein sequence ID" value="MXP10897.1"/>
    <property type="molecule type" value="Genomic_DNA"/>
</dbReference>
<dbReference type="Proteomes" id="UP000429229">
    <property type="component" value="Unassembled WGS sequence"/>
</dbReference>
<evidence type="ECO:0000256" key="1">
    <source>
        <dbReference type="SAM" id="MobiDB-lite"/>
    </source>
</evidence>
<evidence type="ECO:0000313" key="2">
    <source>
        <dbReference type="EMBL" id="MXP10897.1"/>
    </source>
</evidence>